<dbReference type="InterPro" id="IPR003604">
    <property type="entry name" value="Matrin/U1-like-C_Znf_C2H2"/>
</dbReference>
<evidence type="ECO:0000259" key="7">
    <source>
        <dbReference type="PROSITE" id="PS00028"/>
    </source>
</evidence>
<dbReference type="InterPro" id="IPR020472">
    <property type="entry name" value="WD40_PAC1"/>
</dbReference>
<name>A0A0V0R987_PSEPJ</name>
<evidence type="ECO:0000313" key="8">
    <source>
        <dbReference type="EMBL" id="KRX11069.1"/>
    </source>
</evidence>
<keyword evidence="2" id="KW-0479">Metal-binding</keyword>
<dbReference type="EMBL" id="LDAU01000007">
    <property type="protein sequence ID" value="KRX11069.1"/>
    <property type="molecule type" value="Genomic_DNA"/>
</dbReference>
<dbReference type="InParanoid" id="A0A0V0R987"/>
<dbReference type="SUPFAM" id="SSF57667">
    <property type="entry name" value="beta-beta-alpha zinc fingers"/>
    <property type="match status" value="1"/>
</dbReference>
<proteinExistence type="predicted"/>
<keyword evidence="4" id="KW-0863">Zinc-finger</keyword>
<feature type="repeat" description="WD" evidence="6">
    <location>
        <begin position="57"/>
        <end position="98"/>
    </location>
</feature>
<feature type="domain" description="C2H2-type" evidence="7">
    <location>
        <begin position="607"/>
        <end position="629"/>
    </location>
</feature>
<keyword evidence="1 6" id="KW-0853">WD repeat</keyword>
<organism evidence="8 9">
    <name type="scientific">Pseudocohnilembus persalinus</name>
    <name type="common">Ciliate</name>
    <dbReference type="NCBI Taxonomy" id="266149"/>
    <lineage>
        <taxon>Eukaryota</taxon>
        <taxon>Sar</taxon>
        <taxon>Alveolata</taxon>
        <taxon>Ciliophora</taxon>
        <taxon>Intramacronucleata</taxon>
        <taxon>Oligohymenophorea</taxon>
        <taxon>Scuticociliatia</taxon>
        <taxon>Philasterida</taxon>
        <taxon>Pseudocohnilembidae</taxon>
        <taxon>Pseudocohnilembus</taxon>
    </lineage>
</organism>
<keyword evidence="9" id="KW-1185">Reference proteome</keyword>
<dbReference type="Gene3D" id="3.30.160.60">
    <property type="entry name" value="Classic Zinc Finger"/>
    <property type="match status" value="1"/>
</dbReference>
<comment type="caution">
    <text evidence="8">The sequence shown here is derived from an EMBL/GenBank/DDBJ whole genome shotgun (WGS) entry which is preliminary data.</text>
</comment>
<feature type="repeat" description="WD" evidence="6">
    <location>
        <begin position="184"/>
        <end position="220"/>
    </location>
</feature>
<dbReference type="GO" id="GO:0008270">
    <property type="term" value="F:zinc ion binding"/>
    <property type="evidence" value="ECO:0007669"/>
    <property type="project" value="UniProtKB-KW"/>
</dbReference>
<dbReference type="OrthoDB" id="24683at2759"/>
<dbReference type="InterPro" id="IPR011041">
    <property type="entry name" value="Quinoprot_gluc/sorb_DH_b-prop"/>
</dbReference>
<evidence type="ECO:0000256" key="6">
    <source>
        <dbReference type="PROSITE-ProRule" id="PRU00221"/>
    </source>
</evidence>
<dbReference type="InterPro" id="IPR036322">
    <property type="entry name" value="WD40_repeat_dom_sf"/>
</dbReference>
<dbReference type="PRINTS" id="PR00320">
    <property type="entry name" value="GPROTEINBRPT"/>
</dbReference>
<reference evidence="8 9" key="1">
    <citation type="journal article" date="2015" name="Sci. Rep.">
        <title>Genome of the facultative scuticociliatosis pathogen Pseudocohnilembus persalinus provides insight into its virulence through horizontal gene transfer.</title>
        <authorList>
            <person name="Xiong J."/>
            <person name="Wang G."/>
            <person name="Cheng J."/>
            <person name="Tian M."/>
            <person name="Pan X."/>
            <person name="Warren A."/>
            <person name="Jiang C."/>
            <person name="Yuan D."/>
            <person name="Miao W."/>
        </authorList>
    </citation>
    <scope>NUCLEOTIDE SEQUENCE [LARGE SCALE GENOMIC DNA]</scope>
    <source>
        <strain evidence="8">36N120E</strain>
    </source>
</reference>
<dbReference type="PROSITE" id="PS50082">
    <property type="entry name" value="WD_REPEATS_2"/>
    <property type="match status" value="7"/>
</dbReference>
<dbReference type="PANTHER" id="PTHR19848">
    <property type="entry name" value="WD40 REPEAT PROTEIN"/>
    <property type="match status" value="1"/>
</dbReference>
<dbReference type="Pfam" id="PF00400">
    <property type="entry name" value="WD40"/>
    <property type="match status" value="8"/>
</dbReference>
<dbReference type="CDD" id="cd00200">
    <property type="entry name" value="WD40"/>
    <property type="match status" value="1"/>
</dbReference>
<dbReference type="Proteomes" id="UP000054937">
    <property type="component" value="Unassembled WGS sequence"/>
</dbReference>
<dbReference type="GO" id="GO:0003676">
    <property type="term" value="F:nucleic acid binding"/>
    <property type="evidence" value="ECO:0007669"/>
    <property type="project" value="InterPro"/>
</dbReference>
<evidence type="ECO:0000256" key="3">
    <source>
        <dbReference type="ARBA" id="ARBA00022737"/>
    </source>
</evidence>
<feature type="repeat" description="WD" evidence="6">
    <location>
        <begin position="225"/>
        <end position="266"/>
    </location>
</feature>
<dbReference type="SUPFAM" id="SSF50978">
    <property type="entry name" value="WD40 repeat-like"/>
    <property type="match status" value="1"/>
</dbReference>
<sequence length="652" mass="75301">MQPITSEKYSVFVTPKEYDGKINCLTISQDGAKIATGGSDGQIKIWAYFTNTLMRNLIGHKSEIVSLDFSNNSYFVISACREKNVKVWNYLKEEILLSLDSFQTNINYVDFSKFGKMQVGIGCDSGHLFIYDLQMSLLRKGDIYHSDTITSIEISQDGSKVLTVSKDKTIRIYSLQNNKLIKVLKGHKSKINHIAFSRQENKFLTASDDKTIKVWDFNQGLLKTFQGHTKPVLCAAFSQDTHMIVSGSSDIQIIIWNYFSQKKMQVMTGHFGGVNSVLFSENDERIVSASDDRKIKIWEVKTGKILANLVEHTGFVNSIQFSEDYKTLISASDDGCIKLWNFNDFQLITSINGDSAGLTQASISRCKFFVVSSSQDKTIKLYNTYQGNRLQVFNSHKDKVLNSKFLRSLGLVISTSSNVIHVTDLTPFIHDYSRYDQDIKQIEFLKYLDQLDLEGEFIYDDVEYLENESENEQRMEQMQSQNQLDQEEMFLIYTKYKEYQNDQFIEKLKEFTKNFIIYKSYFPLKSLEPQSQQFSSEGTSAYFNMGCGKYARKGRTAKNKAHNRAMKHRHIVKQDDQIYEDLKPENQEKFQNMPVDEELPGLGQHYCIPCAKYFQNEVAIQEHQKSKKHKVAVKRLKEKPYDHKEAEECGRY</sequence>
<dbReference type="AlphaFoldDB" id="A0A0V0R987"/>
<dbReference type="Gene3D" id="2.130.10.10">
    <property type="entry name" value="YVTN repeat-like/Quinoprotein amine dehydrogenase"/>
    <property type="match status" value="3"/>
</dbReference>
<evidence type="ECO:0000256" key="2">
    <source>
        <dbReference type="ARBA" id="ARBA00022723"/>
    </source>
</evidence>
<feature type="repeat" description="WD" evidence="6">
    <location>
        <begin position="145"/>
        <end position="183"/>
    </location>
</feature>
<dbReference type="SMART" id="SM00320">
    <property type="entry name" value="WD40"/>
    <property type="match status" value="10"/>
</dbReference>
<accession>A0A0V0R987</accession>
<dbReference type="PROSITE" id="PS00678">
    <property type="entry name" value="WD_REPEATS_1"/>
    <property type="match status" value="2"/>
</dbReference>
<feature type="repeat" description="WD" evidence="6">
    <location>
        <begin position="309"/>
        <end position="350"/>
    </location>
</feature>
<dbReference type="SUPFAM" id="SSF50952">
    <property type="entry name" value="Soluble quinoprotein glucose dehydrogenase"/>
    <property type="match status" value="1"/>
</dbReference>
<dbReference type="OMA" id="THMIVSG"/>
<feature type="repeat" description="WD" evidence="6">
    <location>
        <begin position="267"/>
        <end position="308"/>
    </location>
</feature>
<evidence type="ECO:0000256" key="1">
    <source>
        <dbReference type="ARBA" id="ARBA00022574"/>
    </source>
</evidence>
<dbReference type="PROSITE" id="PS00028">
    <property type="entry name" value="ZINC_FINGER_C2H2_1"/>
    <property type="match status" value="1"/>
</dbReference>
<dbReference type="InterPro" id="IPR022755">
    <property type="entry name" value="Znf_C2H2_jaz"/>
</dbReference>
<keyword evidence="5" id="KW-0862">Zinc</keyword>
<dbReference type="InterPro" id="IPR036236">
    <property type="entry name" value="Znf_C2H2_sf"/>
</dbReference>
<evidence type="ECO:0000256" key="5">
    <source>
        <dbReference type="ARBA" id="ARBA00022833"/>
    </source>
</evidence>
<dbReference type="InterPro" id="IPR015943">
    <property type="entry name" value="WD40/YVTN_repeat-like_dom_sf"/>
</dbReference>
<dbReference type="SMART" id="SM00451">
    <property type="entry name" value="ZnF_U1"/>
    <property type="match status" value="1"/>
</dbReference>
<dbReference type="InterPro" id="IPR001680">
    <property type="entry name" value="WD40_rpt"/>
</dbReference>
<keyword evidence="3" id="KW-0677">Repeat</keyword>
<dbReference type="InterPro" id="IPR013087">
    <property type="entry name" value="Znf_C2H2_type"/>
</dbReference>
<gene>
    <name evidence="8" type="ORF">PPERSA_05178</name>
</gene>
<dbReference type="PANTHER" id="PTHR19848:SF8">
    <property type="entry name" value="F-BOX AND WD REPEAT DOMAIN CONTAINING 7"/>
    <property type="match status" value="1"/>
</dbReference>
<evidence type="ECO:0000313" key="9">
    <source>
        <dbReference type="Proteomes" id="UP000054937"/>
    </source>
</evidence>
<evidence type="ECO:0000256" key="4">
    <source>
        <dbReference type="ARBA" id="ARBA00022771"/>
    </source>
</evidence>
<dbReference type="Pfam" id="PF12171">
    <property type="entry name" value="zf-C2H2_jaz"/>
    <property type="match status" value="1"/>
</dbReference>
<dbReference type="InterPro" id="IPR019775">
    <property type="entry name" value="WD40_repeat_CS"/>
</dbReference>
<feature type="repeat" description="WD" evidence="6">
    <location>
        <begin position="15"/>
        <end position="56"/>
    </location>
</feature>
<dbReference type="PROSITE" id="PS50294">
    <property type="entry name" value="WD_REPEATS_REGION"/>
    <property type="match status" value="6"/>
</dbReference>
<protein>
    <submittedName>
        <fullName evidence="8">WD40-repeat-containing domain</fullName>
    </submittedName>
</protein>